<evidence type="ECO:0008006" key="3">
    <source>
        <dbReference type="Google" id="ProtNLM"/>
    </source>
</evidence>
<keyword evidence="2" id="KW-1185">Reference proteome</keyword>
<organism evidence="1 2">
    <name type="scientific">Trinickia dabaoshanensis</name>
    <dbReference type="NCBI Taxonomy" id="564714"/>
    <lineage>
        <taxon>Bacteria</taxon>
        <taxon>Pseudomonadati</taxon>
        <taxon>Pseudomonadota</taxon>
        <taxon>Betaproteobacteria</taxon>
        <taxon>Burkholderiales</taxon>
        <taxon>Burkholderiaceae</taxon>
        <taxon>Trinickia</taxon>
    </lineage>
</organism>
<protein>
    <recommendedName>
        <fullName evidence="3">BON domain-containing protein</fullName>
    </recommendedName>
</protein>
<accession>A0A2N7VT82</accession>
<gene>
    <name evidence="1" type="ORF">C0Z18_10370</name>
</gene>
<name>A0A2N7VT82_9BURK</name>
<comment type="caution">
    <text evidence="1">The sequence shown here is derived from an EMBL/GenBank/DDBJ whole genome shotgun (WGS) entry which is preliminary data.</text>
</comment>
<dbReference type="EMBL" id="PNYA01000008">
    <property type="protein sequence ID" value="PMS20345.1"/>
    <property type="molecule type" value="Genomic_DNA"/>
</dbReference>
<reference evidence="1 2" key="1">
    <citation type="submission" date="2018-01" db="EMBL/GenBank/DDBJ databases">
        <title>Whole genome analyses suggest that Burkholderia sensu lato contains two further novel genera in the rhizoxinica-symbiotica group Mycetohabitans gen. nov., and Trinickia gen. nov.: implications for the evolution of diazotrophy and nodulation in the Burkholderiaceae.</title>
        <authorList>
            <person name="Estrada-de los Santos P."/>
            <person name="Palmer M."/>
            <person name="Chavez-Ramirez B."/>
            <person name="Beukes C."/>
            <person name="Steenkamp E.T."/>
            <person name="Hirsch A.M."/>
            <person name="Manyaka P."/>
            <person name="Maluk M."/>
            <person name="Lafos M."/>
            <person name="Crook M."/>
            <person name="Gross E."/>
            <person name="Simon M.F."/>
            <person name="Bueno dos Reis Junior F."/>
            <person name="Poole P.S."/>
            <person name="Venter S.N."/>
            <person name="James E.K."/>
        </authorList>
    </citation>
    <scope>NUCLEOTIDE SEQUENCE [LARGE SCALE GENOMIC DNA]</scope>
    <source>
        <strain evidence="1 2">GIMN1.004</strain>
    </source>
</reference>
<proteinExistence type="predicted"/>
<dbReference type="Proteomes" id="UP000235616">
    <property type="component" value="Unassembled WGS sequence"/>
</dbReference>
<evidence type="ECO:0000313" key="1">
    <source>
        <dbReference type="EMBL" id="PMS20345.1"/>
    </source>
</evidence>
<sequence length="89" mass="9227">MRGHARCSTEDGLVALPRRERSNSDCAIDVTASNGCVGLAGHVLAAEHTPLVQTISAISGVAEIDDQLVVHDRPGNIPELQGGGVHGHL</sequence>
<evidence type="ECO:0000313" key="2">
    <source>
        <dbReference type="Proteomes" id="UP000235616"/>
    </source>
</evidence>
<dbReference type="AlphaFoldDB" id="A0A2N7VT82"/>